<sequence length="593" mass="65755">MPLLSFPLPSLPLSLTLPTLDLKLELSPALLALLSLSVSLFLFQRSRAAAAHRQRLLACGGGYSSRGEKGNSDSNGGVGGNGNNGNGGVSYPPGPKPLPILGNVRDLTAKELWLPAEGWAREFGDITYLHVVGISLVFLNTPEAAVDLLDRRGGVYSDKPGFVMAGELCGCKNMVAFTPYGDQSKRQRKLLHKALSAPTIPQYHPLLTTNTHALLRALVKTPTSYIPHIRRYAGGLTLSVIYGYQASAPGTKAIHAPADGKDPEDEDPFIRLAEECVNILSEKIASGGGVWPVDVLPALQYLPDWMPGAGFKRKAREWKRKMEEFADAPYEYVRSSIKSGNYKPSFCSMLLDDPSVQGADRERFEFDLKWSANSMYSASIDTTITAVSQFILAMMLHPEAQRRVQAEIDAVVGTDRLPTFEDREKMPYMEAVYQETLRWAVPVPLNLPHRVMEDDVYKGMFIPKGSLVFGNIWAMLRNEEIYPDAHSFKPERFLEECSPEMARKRDVTKYVFGFGRRQCPGQNLVQSSVWLVMVSMLATLNISKAVDDQGNVVEPEIKFENPIFRVPNKFNCDMRPRSPKALSLIEQADLLSA</sequence>
<evidence type="ECO:0000256" key="10">
    <source>
        <dbReference type="RuleBase" id="RU000461"/>
    </source>
</evidence>
<comment type="caution">
    <text evidence="12">The sequence shown here is derived from an EMBL/GenBank/DDBJ whole genome shotgun (WGS) entry which is preliminary data.</text>
</comment>
<dbReference type="EMBL" id="MU155218">
    <property type="protein sequence ID" value="KAF9479201.1"/>
    <property type="molecule type" value="Genomic_DNA"/>
</dbReference>
<evidence type="ECO:0000256" key="8">
    <source>
        <dbReference type="ARBA" id="ARBA00023033"/>
    </source>
</evidence>
<accession>A0A9P5Z1N6</accession>
<keyword evidence="4 9" id="KW-0349">Heme</keyword>
<dbReference type="PANTHER" id="PTHR46300:SF7">
    <property type="entry name" value="P450, PUTATIVE (EUROFUNG)-RELATED"/>
    <property type="match status" value="1"/>
</dbReference>
<comment type="pathway">
    <text evidence="2">Secondary metabolite biosynthesis.</text>
</comment>
<dbReference type="PRINTS" id="PR00463">
    <property type="entry name" value="EP450I"/>
</dbReference>
<dbReference type="GO" id="GO:0020037">
    <property type="term" value="F:heme binding"/>
    <property type="evidence" value="ECO:0007669"/>
    <property type="project" value="InterPro"/>
</dbReference>
<dbReference type="SUPFAM" id="SSF48264">
    <property type="entry name" value="Cytochrome P450"/>
    <property type="match status" value="1"/>
</dbReference>
<evidence type="ECO:0000256" key="4">
    <source>
        <dbReference type="ARBA" id="ARBA00022617"/>
    </source>
</evidence>
<evidence type="ECO:0000256" key="11">
    <source>
        <dbReference type="SAM" id="MobiDB-lite"/>
    </source>
</evidence>
<keyword evidence="8 10" id="KW-0503">Monooxygenase</keyword>
<feature type="region of interest" description="Disordered" evidence="11">
    <location>
        <begin position="64"/>
        <end position="93"/>
    </location>
</feature>
<evidence type="ECO:0000256" key="9">
    <source>
        <dbReference type="PIRSR" id="PIRSR602401-1"/>
    </source>
</evidence>
<dbReference type="AlphaFoldDB" id="A0A9P5Z1N6"/>
<dbReference type="OrthoDB" id="2789670at2759"/>
<dbReference type="GO" id="GO:0004497">
    <property type="term" value="F:monooxygenase activity"/>
    <property type="evidence" value="ECO:0007669"/>
    <property type="project" value="UniProtKB-KW"/>
</dbReference>
<evidence type="ECO:0000256" key="3">
    <source>
        <dbReference type="ARBA" id="ARBA00010617"/>
    </source>
</evidence>
<reference evidence="12" key="1">
    <citation type="submission" date="2020-11" db="EMBL/GenBank/DDBJ databases">
        <authorList>
            <consortium name="DOE Joint Genome Institute"/>
            <person name="Ahrendt S."/>
            <person name="Riley R."/>
            <person name="Andreopoulos W."/>
            <person name="Labutti K."/>
            <person name="Pangilinan J."/>
            <person name="Ruiz-Duenas F.J."/>
            <person name="Barrasa J.M."/>
            <person name="Sanchez-Garcia M."/>
            <person name="Camarero S."/>
            <person name="Miyauchi S."/>
            <person name="Serrano A."/>
            <person name="Linde D."/>
            <person name="Babiker R."/>
            <person name="Drula E."/>
            <person name="Ayuso-Fernandez I."/>
            <person name="Pacheco R."/>
            <person name="Padilla G."/>
            <person name="Ferreira P."/>
            <person name="Barriuso J."/>
            <person name="Kellner H."/>
            <person name="Castanera R."/>
            <person name="Alfaro M."/>
            <person name="Ramirez L."/>
            <person name="Pisabarro A.G."/>
            <person name="Kuo A."/>
            <person name="Tritt A."/>
            <person name="Lipzen A."/>
            <person name="He G."/>
            <person name="Yan M."/>
            <person name="Ng V."/>
            <person name="Cullen D."/>
            <person name="Martin F."/>
            <person name="Rosso M.-N."/>
            <person name="Henrissat B."/>
            <person name="Hibbett D."/>
            <person name="Martinez A.T."/>
            <person name="Grigoriev I.V."/>
        </authorList>
    </citation>
    <scope>NUCLEOTIDE SEQUENCE</scope>
    <source>
        <strain evidence="12">CIRM-BRFM 674</strain>
    </source>
</reference>
<evidence type="ECO:0000256" key="7">
    <source>
        <dbReference type="ARBA" id="ARBA00023004"/>
    </source>
</evidence>
<dbReference type="InterPro" id="IPR036396">
    <property type="entry name" value="Cyt_P450_sf"/>
</dbReference>
<dbReference type="Proteomes" id="UP000807469">
    <property type="component" value="Unassembled WGS sequence"/>
</dbReference>
<dbReference type="InterPro" id="IPR002401">
    <property type="entry name" value="Cyt_P450_E_grp-I"/>
</dbReference>
<keyword evidence="6 10" id="KW-0560">Oxidoreductase</keyword>
<evidence type="ECO:0000256" key="6">
    <source>
        <dbReference type="ARBA" id="ARBA00023002"/>
    </source>
</evidence>
<dbReference type="GO" id="GO:0016705">
    <property type="term" value="F:oxidoreductase activity, acting on paired donors, with incorporation or reduction of molecular oxygen"/>
    <property type="evidence" value="ECO:0007669"/>
    <property type="project" value="InterPro"/>
</dbReference>
<comment type="similarity">
    <text evidence="3 10">Belongs to the cytochrome P450 family.</text>
</comment>
<keyword evidence="5 9" id="KW-0479">Metal-binding</keyword>
<evidence type="ECO:0000313" key="12">
    <source>
        <dbReference type="EMBL" id="KAF9479201.1"/>
    </source>
</evidence>
<dbReference type="Pfam" id="PF00067">
    <property type="entry name" value="p450"/>
    <property type="match status" value="1"/>
</dbReference>
<gene>
    <name evidence="12" type="ORF">BDN70DRAFT_807435</name>
</gene>
<proteinExistence type="inferred from homology"/>
<evidence type="ECO:0000256" key="5">
    <source>
        <dbReference type="ARBA" id="ARBA00022723"/>
    </source>
</evidence>
<dbReference type="Gene3D" id="1.10.630.10">
    <property type="entry name" value="Cytochrome P450"/>
    <property type="match status" value="1"/>
</dbReference>
<dbReference type="GO" id="GO:0005506">
    <property type="term" value="F:iron ion binding"/>
    <property type="evidence" value="ECO:0007669"/>
    <property type="project" value="InterPro"/>
</dbReference>
<feature type="compositionally biased region" description="Gly residues" evidence="11">
    <location>
        <begin position="76"/>
        <end position="88"/>
    </location>
</feature>
<dbReference type="InterPro" id="IPR017972">
    <property type="entry name" value="Cyt_P450_CS"/>
</dbReference>
<dbReference type="InterPro" id="IPR050364">
    <property type="entry name" value="Cytochrome_P450_fung"/>
</dbReference>
<dbReference type="InterPro" id="IPR001128">
    <property type="entry name" value="Cyt_P450"/>
</dbReference>
<comment type="cofactor">
    <cofactor evidence="1 9">
        <name>heme</name>
        <dbReference type="ChEBI" id="CHEBI:30413"/>
    </cofactor>
</comment>
<protein>
    <submittedName>
        <fullName evidence="12">Cytochrome P450</fullName>
    </submittedName>
</protein>
<evidence type="ECO:0000313" key="13">
    <source>
        <dbReference type="Proteomes" id="UP000807469"/>
    </source>
</evidence>
<feature type="binding site" description="axial binding residue" evidence="9">
    <location>
        <position position="519"/>
    </location>
    <ligand>
        <name>heme</name>
        <dbReference type="ChEBI" id="CHEBI:30413"/>
    </ligand>
    <ligandPart>
        <name>Fe</name>
        <dbReference type="ChEBI" id="CHEBI:18248"/>
    </ligandPart>
</feature>
<name>A0A9P5Z1N6_9AGAR</name>
<keyword evidence="7 9" id="KW-0408">Iron</keyword>
<organism evidence="12 13">
    <name type="scientific">Pholiota conissans</name>
    <dbReference type="NCBI Taxonomy" id="109636"/>
    <lineage>
        <taxon>Eukaryota</taxon>
        <taxon>Fungi</taxon>
        <taxon>Dikarya</taxon>
        <taxon>Basidiomycota</taxon>
        <taxon>Agaricomycotina</taxon>
        <taxon>Agaricomycetes</taxon>
        <taxon>Agaricomycetidae</taxon>
        <taxon>Agaricales</taxon>
        <taxon>Agaricineae</taxon>
        <taxon>Strophariaceae</taxon>
        <taxon>Pholiota</taxon>
    </lineage>
</organism>
<evidence type="ECO:0000256" key="2">
    <source>
        <dbReference type="ARBA" id="ARBA00005179"/>
    </source>
</evidence>
<keyword evidence="13" id="KW-1185">Reference proteome</keyword>
<dbReference type="CDD" id="cd11065">
    <property type="entry name" value="CYP64-like"/>
    <property type="match status" value="1"/>
</dbReference>
<evidence type="ECO:0000256" key="1">
    <source>
        <dbReference type="ARBA" id="ARBA00001971"/>
    </source>
</evidence>
<dbReference type="PANTHER" id="PTHR46300">
    <property type="entry name" value="P450, PUTATIVE (EUROFUNG)-RELATED-RELATED"/>
    <property type="match status" value="1"/>
</dbReference>
<dbReference type="PROSITE" id="PS00086">
    <property type="entry name" value="CYTOCHROME_P450"/>
    <property type="match status" value="1"/>
</dbReference>